<feature type="binding site" evidence="8">
    <location>
        <position position="616"/>
    </location>
    <ligand>
        <name>Na(+)</name>
        <dbReference type="ChEBI" id="CHEBI:29101"/>
        <label>1</label>
    </ligand>
</feature>
<keyword evidence="4 10" id="KW-0812">Transmembrane</keyword>
<evidence type="ECO:0000256" key="9">
    <source>
        <dbReference type="PIRSR" id="PIRSR600175-2"/>
    </source>
</evidence>
<keyword evidence="8" id="KW-0479">Metal-binding</keyword>
<dbReference type="InterPro" id="IPR032675">
    <property type="entry name" value="LRR_dom_sf"/>
</dbReference>
<evidence type="ECO:0000256" key="7">
    <source>
        <dbReference type="ARBA" id="ARBA00023136"/>
    </source>
</evidence>
<feature type="transmembrane region" description="Helical" evidence="11">
    <location>
        <begin position="882"/>
        <end position="907"/>
    </location>
</feature>
<feature type="transmembrane region" description="Helical" evidence="11">
    <location>
        <begin position="800"/>
        <end position="833"/>
    </location>
</feature>
<feature type="transmembrane region" description="Helical" evidence="11">
    <location>
        <begin position="982"/>
        <end position="1002"/>
    </location>
</feature>
<evidence type="ECO:0000256" key="6">
    <source>
        <dbReference type="ARBA" id="ARBA00022989"/>
    </source>
</evidence>
<feature type="binding site" evidence="8">
    <location>
        <position position="618"/>
    </location>
    <ligand>
        <name>Na(+)</name>
        <dbReference type="ChEBI" id="CHEBI:29101"/>
        <label>1</label>
    </ligand>
</feature>
<keyword evidence="7 11" id="KW-0472">Membrane</keyword>
<feature type="transmembrane region" description="Helical" evidence="11">
    <location>
        <begin position="1055"/>
        <end position="1075"/>
    </location>
</feature>
<name>A0A2A4JIA1_HELVI</name>
<keyword evidence="9" id="KW-1015">Disulfide bond</keyword>
<comment type="similarity">
    <text evidence="2 10">Belongs to the sodium:neurotransmitter symporter (SNF) (TC 2.A.22) family.</text>
</comment>
<evidence type="ECO:0000313" key="12">
    <source>
        <dbReference type="EMBL" id="PCG71496.1"/>
    </source>
</evidence>
<dbReference type="Pfam" id="PF00209">
    <property type="entry name" value="SNF"/>
    <property type="match status" value="1"/>
</dbReference>
<feature type="binding site" evidence="8">
    <location>
        <position position="956"/>
    </location>
    <ligand>
        <name>Na(+)</name>
        <dbReference type="ChEBI" id="CHEBI:29101"/>
        <label>1</label>
    </ligand>
</feature>
<dbReference type="EMBL" id="NWSH01001371">
    <property type="protein sequence ID" value="PCG71496.1"/>
    <property type="molecule type" value="Genomic_DNA"/>
</dbReference>
<dbReference type="GO" id="GO:0089718">
    <property type="term" value="P:amino acid import across plasma membrane"/>
    <property type="evidence" value="ECO:0007669"/>
    <property type="project" value="TreeGrafter"/>
</dbReference>
<sequence>MPPKSKSEAPKKSAPAVIRPVISRHSLLFIPEDVLTGFQERVETGIDWTPVESGARRHREKCKRDDVPKTAFTQALQNKIDKSIVHGFLDEQSRLSIEDHWEFLLPAMVWDNQKFGTDEAKICFHNANCITDNLEKLIKKAVKAGDRNILKHDMKMVNALRVNNSQMTELDEGLTQYKKLLSLNLCGNFISDINTDFIPPTVKTLELQTNRISDISGFAEALPFDLLYLGLSRNFISSDSADGLKLLPYHLTVLDLSNNDIYYLEPVLDAIAKLPNLSALQLSGNPCSVCAGYARATLMKLPRLHYLDCREILPTDRPLEHIDIHPDDLLSANFHFTVFRIMSAPQPPKAEKGSNATFHIELEIPLLDAVRRRFLMFRGNESLIEMLPPPEDEEYPITNHGTQSVPGMSKIFTRLDEESSSESDVFSNLVMKNPREIHNYTTFESNKVPWSKLMNFQEPVLKIFCPDLVALRDTFRTIITLRLIYSVTYAAPKSTKADKVKSSQTMRTPGEMRATLATIKCSLRTPDWSQPSQHFHWDENLGTQDAIHWGDGDLSVLQYSQLPVKVTKGKPEGPESVWSPSAGSVEVSNGRLFVVMAGTPHERWGSQAEYLLSCLGYAVGIGNIWRFPYLCYRNGGGAFLIPYFLTLVICGIPLVYLETTLGQFASAGCISIFNINPLFKGAGYAVVILNVIAVVYFSSIMSYPVLYMYHSMSSPLPWQSCGNSWNTDKCTEISGNSSFFSSNGTITTPEDEFFHHRLLRMSPSIHHIGGIVWPVFWCNVICWIIVYLCICNGVKSVGKIVYFTVIFPYVVLTALFIRGVTLPGAWKGILFYILPDWGQLKKPKVWADAATQIFYSLGPGWGGLVSMASFNKFHYKNLRSSVIIPLVNSGTSIWAGFVVFSVLGFAAERSGVPVGEVATAGPGLAFVTYPAAVTMMPAPNLWAVTFFVMLFFLGIDSMFVTIESIIAGIVDEFPACRARKKLITFLTCLVLFSLSIICNTEGGLHVIGLLDTHVAIACVPVVCGLEIIAAVYTYGPRRLAADILFMTGEPLGRMWMVLWRYILPVILLVITVYCLREASGLAGWCVALVSVICIPIHAIKLLLNSKGTFTQRIRDNCRPSNDWGPADPEMRHLWKAAISKQKNQHLKLNNIDKV</sequence>
<evidence type="ECO:0000256" key="10">
    <source>
        <dbReference type="RuleBase" id="RU003732"/>
    </source>
</evidence>
<feature type="binding site" evidence="8">
    <location>
        <position position="957"/>
    </location>
    <ligand>
        <name>Na(+)</name>
        <dbReference type="ChEBI" id="CHEBI:29101"/>
        <label>1</label>
    </ligand>
</feature>
<dbReference type="SUPFAM" id="SSF52075">
    <property type="entry name" value="Outer arm dynein light chain 1"/>
    <property type="match status" value="1"/>
</dbReference>
<feature type="binding site" evidence="8">
    <location>
        <position position="619"/>
    </location>
    <ligand>
        <name>Na(+)</name>
        <dbReference type="ChEBI" id="CHEBI:29101"/>
        <label>1</label>
    </ligand>
</feature>
<reference evidence="12" key="1">
    <citation type="submission" date="2017-09" db="EMBL/GenBank/DDBJ databases">
        <title>Contemporary evolution of a Lepidopteran species, Heliothis virescens, in response to modern agricultural practices.</title>
        <authorList>
            <person name="Fritz M.L."/>
            <person name="Deyonke A.M."/>
            <person name="Papanicolaou A."/>
            <person name="Micinski S."/>
            <person name="Westbrook J."/>
            <person name="Gould F."/>
        </authorList>
    </citation>
    <scope>NUCLEOTIDE SEQUENCE [LARGE SCALE GENOMIC DNA]</scope>
    <source>
        <strain evidence="12">HvINT-</strain>
        <tissue evidence="12">Whole body</tissue>
    </source>
</reference>
<dbReference type="SUPFAM" id="SSF161070">
    <property type="entry name" value="SNF-like"/>
    <property type="match status" value="1"/>
</dbReference>
<dbReference type="PROSITE" id="PS50267">
    <property type="entry name" value="NA_NEUROTRAN_SYMP_3"/>
    <property type="match status" value="1"/>
</dbReference>
<dbReference type="AlphaFoldDB" id="A0A2A4JIA1"/>
<evidence type="ECO:0000256" key="11">
    <source>
        <dbReference type="SAM" id="Phobius"/>
    </source>
</evidence>
<dbReference type="GO" id="GO:0005886">
    <property type="term" value="C:plasma membrane"/>
    <property type="evidence" value="ECO:0007669"/>
    <property type="project" value="TreeGrafter"/>
</dbReference>
<dbReference type="PRINTS" id="PR00176">
    <property type="entry name" value="NANEUSMPORT"/>
</dbReference>
<feature type="transmembrane region" description="Helical" evidence="11">
    <location>
        <begin position="1081"/>
        <end position="1103"/>
    </location>
</feature>
<keyword evidence="3 10" id="KW-0813">Transport</keyword>
<dbReference type="PANTHER" id="PTHR11616:SF241">
    <property type="entry name" value="SODIUM- AND CHLORIDE-DEPENDENT GLYCINE TRANSPORTER 2"/>
    <property type="match status" value="1"/>
</dbReference>
<dbReference type="InterPro" id="IPR037272">
    <property type="entry name" value="SNS_sf"/>
</dbReference>
<dbReference type="GO" id="GO:0046872">
    <property type="term" value="F:metal ion binding"/>
    <property type="evidence" value="ECO:0007669"/>
    <property type="project" value="UniProtKB-KW"/>
</dbReference>
<dbReference type="PROSITE" id="PS00754">
    <property type="entry name" value="NA_NEUROTRAN_SYMP_2"/>
    <property type="match status" value="1"/>
</dbReference>
<evidence type="ECO:0000256" key="4">
    <source>
        <dbReference type="ARBA" id="ARBA00022692"/>
    </source>
</evidence>
<gene>
    <name evidence="12" type="ORF">B5V51_1790</name>
</gene>
<proteinExistence type="inferred from homology"/>
<keyword evidence="6 11" id="KW-1133">Transmembrane helix</keyword>
<feature type="disulfide bond" evidence="9">
    <location>
        <begin position="721"/>
        <end position="730"/>
    </location>
</feature>
<feature type="transmembrane region" description="Helical" evidence="11">
    <location>
        <begin position="686"/>
        <end position="709"/>
    </location>
</feature>
<evidence type="ECO:0000256" key="1">
    <source>
        <dbReference type="ARBA" id="ARBA00004141"/>
    </source>
</evidence>
<feature type="transmembrane region" description="Helical" evidence="11">
    <location>
        <begin position="639"/>
        <end position="656"/>
    </location>
</feature>
<organism evidence="12">
    <name type="scientific">Heliothis virescens</name>
    <name type="common">Tobacco budworm moth</name>
    <dbReference type="NCBI Taxonomy" id="7102"/>
    <lineage>
        <taxon>Eukaryota</taxon>
        <taxon>Metazoa</taxon>
        <taxon>Ecdysozoa</taxon>
        <taxon>Arthropoda</taxon>
        <taxon>Hexapoda</taxon>
        <taxon>Insecta</taxon>
        <taxon>Pterygota</taxon>
        <taxon>Neoptera</taxon>
        <taxon>Endopterygota</taxon>
        <taxon>Lepidoptera</taxon>
        <taxon>Glossata</taxon>
        <taxon>Ditrysia</taxon>
        <taxon>Noctuoidea</taxon>
        <taxon>Noctuidae</taxon>
        <taxon>Heliothinae</taxon>
        <taxon>Heliothis</taxon>
    </lineage>
</organism>
<protein>
    <recommendedName>
        <fullName evidence="10">Transporter</fullName>
    </recommendedName>
</protein>
<dbReference type="PROSITE" id="PS00610">
    <property type="entry name" value="NA_NEUROTRAN_SYMP_1"/>
    <property type="match status" value="1"/>
</dbReference>
<dbReference type="PANTHER" id="PTHR11616">
    <property type="entry name" value="SODIUM/CHLORIDE DEPENDENT TRANSPORTER"/>
    <property type="match status" value="1"/>
</dbReference>
<comment type="subcellular location">
    <subcellularLocation>
        <location evidence="1">Membrane</location>
        <topology evidence="1">Multi-pass membrane protein</topology>
    </subcellularLocation>
</comment>
<evidence type="ECO:0000256" key="8">
    <source>
        <dbReference type="PIRSR" id="PIRSR600175-1"/>
    </source>
</evidence>
<dbReference type="InterPro" id="IPR001611">
    <property type="entry name" value="Leu-rich_rpt"/>
</dbReference>
<feature type="transmembrane region" description="Helical" evidence="11">
    <location>
        <begin position="1014"/>
        <end position="1034"/>
    </location>
</feature>
<evidence type="ECO:0000256" key="3">
    <source>
        <dbReference type="ARBA" id="ARBA00022448"/>
    </source>
</evidence>
<evidence type="ECO:0000256" key="5">
    <source>
        <dbReference type="ARBA" id="ARBA00022847"/>
    </source>
</evidence>
<comment type="caution">
    <text evidence="12">The sequence shown here is derived from an EMBL/GenBank/DDBJ whole genome shotgun (WGS) entry which is preliminary data.</text>
</comment>
<keyword evidence="5 10" id="KW-0769">Symport</keyword>
<dbReference type="InterPro" id="IPR000175">
    <property type="entry name" value="Na/ntran_symport"/>
</dbReference>
<keyword evidence="8" id="KW-0915">Sodium</keyword>
<feature type="transmembrane region" description="Helical" evidence="11">
    <location>
        <begin position="765"/>
        <end position="788"/>
    </location>
</feature>
<accession>A0A2A4JIA1</accession>
<feature type="binding site" evidence="8">
    <location>
        <position position="888"/>
    </location>
    <ligand>
        <name>Na(+)</name>
        <dbReference type="ChEBI" id="CHEBI:29101"/>
        <label>1</label>
    </ligand>
</feature>
<dbReference type="Gene3D" id="3.80.10.10">
    <property type="entry name" value="Ribonuclease Inhibitor"/>
    <property type="match status" value="1"/>
</dbReference>
<feature type="binding site" evidence="8">
    <location>
        <position position="856"/>
    </location>
    <ligand>
        <name>Na(+)</name>
        <dbReference type="ChEBI" id="CHEBI:29101"/>
        <label>1</label>
    </ligand>
</feature>
<feature type="binding site" evidence="8">
    <location>
        <position position="623"/>
    </location>
    <ligand>
        <name>Na(+)</name>
        <dbReference type="ChEBI" id="CHEBI:29101"/>
        <label>1</label>
    </ligand>
</feature>
<feature type="transmembrane region" description="Helical" evidence="11">
    <location>
        <begin position="941"/>
        <end position="970"/>
    </location>
</feature>
<dbReference type="PROSITE" id="PS51450">
    <property type="entry name" value="LRR"/>
    <property type="match status" value="1"/>
</dbReference>
<feature type="binding site" evidence="8">
    <location>
        <position position="953"/>
    </location>
    <ligand>
        <name>Na(+)</name>
        <dbReference type="ChEBI" id="CHEBI:29101"/>
        <label>1</label>
    </ligand>
</feature>
<dbReference type="GO" id="GO:0005283">
    <property type="term" value="F:amino acid:sodium symporter activity"/>
    <property type="evidence" value="ECO:0007669"/>
    <property type="project" value="TreeGrafter"/>
</dbReference>
<dbReference type="STRING" id="7102.A0A2A4JIA1"/>
<evidence type="ECO:0000256" key="2">
    <source>
        <dbReference type="ARBA" id="ARBA00006459"/>
    </source>
</evidence>